<name>A0A545VJG4_9HYPO</name>
<evidence type="ECO:0000256" key="4">
    <source>
        <dbReference type="ARBA" id="ARBA00022833"/>
    </source>
</evidence>
<keyword evidence="2" id="KW-0479">Metal-binding</keyword>
<feature type="compositionally biased region" description="Polar residues" evidence="6">
    <location>
        <begin position="13"/>
        <end position="25"/>
    </location>
</feature>
<dbReference type="InterPro" id="IPR012337">
    <property type="entry name" value="RNaseH-like_sf"/>
</dbReference>
<evidence type="ECO:0000256" key="1">
    <source>
        <dbReference type="ARBA" id="ARBA00004123"/>
    </source>
</evidence>
<protein>
    <submittedName>
        <fullName evidence="8">Ribonuclease H-like protein</fullName>
    </submittedName>
</protein>
<dbReference type="AlphaFoldDB" id="A0A545VJG4"/>
<comment type="subcellular location">
    <subcellularLocation>
        <location evidence="1">Nucleus</location>
    </subcellularLocation>
</comment>
<feature type="domain" description="HAT C-terminal dimerisation" evidence="7">
    <location>
        <begin position="486"/>
        <end position="555"/>
    </location>
</feature>
<comment type="caution">
    <text evidence="8">The sequence shown here is derived from an EMBL/GenBank/DDBJ whole genome shotgun (WGS) entry which is preliminary data.</text>
</comment>
<dbReference type="PANTHER" id="PTHR46481:SF10">
    <property type="entry name" value="ZINC FINGER BED DOMAIN-CONTAINING PROTEIN 39"/>
    <property type="match status" value="1"/>
</dbReference>
<feature type="region of interest" description="Disordered" evidence="6">
    <location>
        <begin position="1"/>
        <end position="79"/>
    </location>
</feature>
<evidence type="ECO:0000259" key="7">
    <source>
        <dbReference type="Pfam" id="PF05699"/>
    </source>
</evidence>
<accession>A0A545VJG4</accession>
<evidence type="ECO:0000256" key="6">
    <source>
        <dbReference type="SAM" id="MobiDB-lite"/>
    </source>
</evidence>
<evidence type="ECO:0000313" key="9">
    <source>
        <dbReference type="Proteomes" id="UP000315783"/>
    </source>
</evidence>
<keyword evidence="3" id="KW-0863">Zinc-finger</keyword>
<sequence length="572" mass="63900">MDTESSLFLAHRNFSSPAPGSSVSAQERHHSQSSAFSTTSSSAPPTSPATACLPRPKKRKLRAPDTWKHSRVPQGDEETHQNNQRLWYCGQCHNPPWRTVSTTSAKRHTRDDHGIVIEDDERPAKKALQQSLEVAFSRAAGKSRAMLARDEQSALRNTIDLDAFYEAQIQLITRRRLPLNCVSWPEYQALLCAVNSRADEVLIQSGNTALAHIELSYTVHRANIKARLRVAKSQIHFSIDLWSSSHRKAFLGICGQCVDADYRPREALLGLPNVQHSHSGEAMAQHLVNTVRYFDIAGNVGYFTSDNATANDTCLRAVATALAIEFGVRVDSTERRVRCGGHIINLCLQAFLFASSKEALSAAIHKADYSAEVTVAESLQGQLRQKRKGQHRCSEENQAGWRSIGPLGKLHNIAVFIRSSTIHSDACSARQIWSRYKDHPVAKALAETSTAPMTAYERLAQSLDVTETHDYEDELEKFINGTPCKIEVSPLTWWAREEQRMEYPRLHKMAIDVLSIPPMSDKAERVFSGARRTVSFDRARLGADTIEMTECLGNWNKNDLIRTAHTLGEGDH</sequence>
<evidence type="ECO:0000256" key="5">
    <source>
        <dbReference type="ARBA" id="ARBA00023242"/>
    </source>
</evidence>
<keyword evidence="9" id="KW-1185">Reference proteome</keyword>
<reference evidence="8 9" key="1">
    <citation type="journal article" date="2019" name="Appl. Microbiol. Biotechnol.">
        <title>Genome sequence of Isaria javanica and comparative genome analysis insights into family S53 peptidase evolution in fungal entomopathogens.</title>
        <authorList>
            <person name="Lin R."/>
            <person name="Zhang X."/>
            <person name="Xin B."/>
            <person name="Zou M."/>
            <person name="Gao Y."/>
            <person name="Qin F."/>
            <person name="Hu Q."/>
            <person name="Xie B."/>
            <person name="Cheng X."/>
        </authorList>
    </citation>
    <scope>NUCLEOTIDE SEQUENCE [LARGE SCALE GENOMIC DNA]</scope>
    <source>
        <strain evidence="8 9">IJ1G</strain>
    </source>
</reference>
<organism evidence="8 9">
    <name type="scientific">Cordyceps javanica</name>
    <dbReference type="NCBI Taxonomy" id="43265"/>
    <lineage>
        <taxon>Eukaryota</taxon>
        <taxon>Fungi</taxon>
        <taxon>Dikarya</taxon>
        <taxon>Ascomycota</taxon>
        <taxon>Pezizomycotina</taxon>
        <taxon>Sordariomycetes</taxon>
        <taxon>Hypocreomycetidae</taxon>
        <taxon>Hypocreales</taxon>
        <taxon>Cordycipitaceae</taxon>
        <taxon>Cordyceps</taxon>
    </lineage>
</organism>
<dbReference type="PANTHER" id="PTHR46481">
    <property type="entry name" value="ZINC FINGER BED DOMAIN-CONTAINING PROTEIN 4"/>
    <property type="match status" value="1"/>
</dbReference>
<keyword evidence="4" id="KW-0862">Zinc</keyword>
<dbReference type="GO" id="GO:0008270">
    <property type="term" value="F:zinc ion binding"/>
    <property type="evidence" value="ECO:0007669"/>
    <property type="project" value="UniProtKB-KW"/>
</dbReference>
<keyword evidence="5" id="KW-0539">Nucleus</keyword>
<dbReference type="Pfam" id="PF05699">
    <property type="entry name" value="Dimer_Tnp_hAT"/>
    <property type="match status" value="1"/>
</dbReference>
<gene>
    <name evidence="8" type="ORF">IF1G_10818</name>
</gene>
<dbReference type="Proteomes" id="UP000315783">
    <property type="component" value="Unassembled WGS sequence"/>
</dbReference>
<dbReference type="SUPFAM" id="SSF53098">
    <property type="entry name" value="Ribonuclease H-like"/>
    <property type="match status" value="1"/>
</dbReference>
<dbReference type="GO" id="GO:0046983">
    <property type="term" value="F:protein dimerization activity"/>
    <property type="evidence" value="ECO:0007669"/>
    <property type="project" value="InterPro"/>
</dbReference>
<evidence type="ECO:0000256" key="2">
    <source>
        <dbReference type="ARBA" id="ARBA00022723"/>
    </source>
</evidence>
<proteinExistence type="predicted"/>
<evidence type="ECO:0000313" key="8">
    <source>
        <dbReference type="EMBL" id="TQV90495.1"/>
    </source>
</evidence>
<dbReference type="EMBL" id="SPUK01000026">
    <property type="protein sequence ID" value="TQV90495.1"/>
    <property type="molecule type" value="Genomic_DNA"/>
</dbReference>
<feature type="compositionally biased region" description="Low complexity" evidence="6">
    <location>
        <begin position="32"/>
        <end position="51"/>
    </location>
</feature>
<dbReference type="GO" id="GO:0005634">
    <property type="term" value="C:nucleus"/>
    <property type="evidence" value="ECO:0007669"/>
    <property type="project" value="UniProtKB-SubCell"/>
</dbReference>
<dbReference type="InterPro" id="IPR052035">
    <property type="entry name" value="ZnF_BED_domain_contain"/>
</dbReference>
<evidence type="ECO:0000256" key="3">
    <source>
        <dbReference type="ARBA" id="ARBA00022771"/>
    </source>
</evidence>
<dbReference type="OrthoDB" id="4867758at2759"/>
<dbReference type="InterPro" id="IPR008906">
    <property type="entry name" value="HATC_C_dom"/>
</dbReference>